<dbReference type="EMBL" id="KB446537">
    <property type="protein sequence ID" value="EME45980.1"/>
    <property type="molecule type" value="Genomic_DNA"/>
</dbReference>
<reference evidence="2 3" key="2">
    <citation type="journal article" date="2012" name="PLoS Pathog.">
        <title>Diverse lifestyles and strategies of plant pathogenesis encoded in the genomes of eighteen Dothideomycetes fungi.</title>
        <authorList>
            <person name="Ohm R.A."/>
            <person name="Feau N."/>
            <person name="Henrissat B."/>
            <person name="Schoch C.L."/>
            <person name="Horwitz B.A."/>
            <person name="Barry K.W."/>
            <person name="Condon B.J."/>
            <person name="Copeland A.C."/>
            <person name="Dhillon B."/>
            <person name="Glaser F."/>
            <person name="Hesse C.N."/>
            <person name="Kosti I."/>
            <person name="LaButti K."/>
            <person name="Lindquist E.A."/>
            <person name="Lucas S."/>
            <person name="Salamov A.A."/>
            <person name="Bradshaw R.E."/>
            <person name="Ciuffetti L."/>
            <person name="Hamelin R.C."/>
            <person name="Kema G.H.J."/>
            <person name="Lawrence C."/>
            <person name="Scott J.A."/>
            <person name="Spatafora J.W."/>
            <person name="Turgeon B.G."/>
            <person name="de Wit P.J.G.M."/>
            <person name="Zhong S."/>
            <person name="Goodwin S.B."/>
            <person name="Grigoriev I.V."/>
        </authorList>
    </citation>
    <scope>NUCLEOTIDE SEQUENCE [LARGE SCALE GENOMIC DNA]</scope>
    <source>
        <strain evidence="3">NZE10 / CBS 128990</strain>
    </source>
</reference>
<keyword evidence="3" id="KW-1185">Reference proteome</keyword>
<evidence type="ECO:0000313" key="2">
    <source>
        <dbReference type="EMBL" id="EME45980.1"/>
    </source>
</evidence>
<dbReference type="Proteomes" id="UP000016933">
    <property type="component" value="Unassembled WGS sequence"/>
</dbReference>
<evidence type="ECO:0000256" key="1">
    <source>
        <dbReference type="SAM" id="MobiDB-lite"/>
    </source>
</evidence>
<dbReference type="AlphaFoldDB" id="N1PUE3"/>
<name>N1PUE3_DOTSN</name>
<accession>N1PUE3</accession>
<evidence type="ECO:0000313" key="3">
    <source>
        <dbReference type="Proteomes" id="UP000016933"/>
    </source>
</evidence>
<organism evidence="2 3">
    <name type="scientific">Dothistroma septosporum (strain NZE10 / CBS 128990)</name>
    <name type="common">Red band needle blight fungus</name>
    <name type="synonym">Mycosphaerella pini</name>
    <dbReference type="NCBI Taxonomy" id="675120"/>
    <lineage>
        <taxon>Eukaryota</taxon>
        <taxon>Fungi</taxon>
        <taxon>Dikarya</taxon>
        <taxon>Ascomycota</taxon>
        <taxon>Pezizomycotina</taxon>
        <taxon>Dothideomycetes</taxon>
        <taxon>Dothideomycetidae</taxon>
        <taxon>Mycosphaerellales</taxon>
        <taxon>Mycosphaerellaceae</taxon>
        <taxon>Dothistroma</taxon>
    </lineage>
</organism>
<feature type="region of interest" description="Disordered" evidence="1">
    <location>
        <begin position="26"/>
        <end position="84"/>
    </location>
</feature>
<proteinExistence type="predicted"/>
<feature type="compositionally biased region" description="Basic and acidic residues" evidence="1">
    <location>
        <begin position="63"/>
        <end position="76"/>
    </location>
</feature>
<gene>
    <name evidence="2" type="ORF">DOTSEDRAFT_22103</name>
</gene>
<dbReference type="HOGENOM" id="CLU_2527431_0_0_1"/>
<dbReference type="OrthoDB" id="10546040at2759"/>
<sequence length="84" mass="9628">MSETRNEMETSNEVATTMKRLKLAASATNDTVAESIEPCEQERGRAEANGKQFRRSAAPSPSPHHEEHKTKPERRSWSYYRSYV</sequence>
<reference evidence="3" key="1">
    <citation type="journal article" date="2012" name="PLoS Genet.">
        <title>The genomes of the fungal plant pathogens Cladosporium fulvum and Dothistroma septosporum reveal adaptation to different hosts and lifestyles but also signatures of common ancestry.</title>
        <authorList>
            <person name="de Wit P.J.G.M."/>
            <person name="van der Burgt A."/>
            <person name="Oekmen B."/>
            <person name="Stergiopoulos I."/>
            <person name="Abd-Elsalam K.A."/>
            <person name="Aerts A.L."/>
            <person name="Bahkali A.H."/>
            <person name="Beenen H.G."/>
            <person name="Chettri P."/>
            <person name="Cox M.P."/>
            <person name="Datema E."/>
            <person name="de Vries R.P."/>
            <person name="Dhillon B."/>
            <person name="Ganley A.R."/>
            <person name="Griffiths S.A."/>
            <person name="Guo Y."/>
            <person name="Hamelin R.C."/>
            <person name="Henrissat B."/>
            <person name="Kabir M.S."/>
            <person name="Jashni M.K."/>
            <person name="Kema G."/>
            <person name="Klaubauf S."/>
            <person name="Lapidus A."/>
            <person name="Levasseur A."/>
            <person name="Lindquist E."/>
            <person name="Mehrabi R."/>
            <person name="Ohm R.A."/>
            <person name="Owen T.J."/>
            <person name="Salamov A."/>
            <person name="Schwelm A."/>
            <person name="Schijlen E."/>
            <person name="Sun H."/>
            <person name="van den Burg H.A."/>
            <person name="van Ham R.C.H.J."/>
            <person name="Zhang S."/>
            <person name="Goodwin S.B."/>
            <person name="Grigoriev I.V."/>
            <person name="Collemare J."/>
            <person name="Bradshaw R.E."/>
        </authorList>
    </citation>
    <scope>NUCLEOTIDE SEQUENCE [LARGE SCALE GENOMIC DNA]</scope>
    <source>
        <strain evidence="3">NZE10 / CBS 128990</strain>
    </source>
</reference>
<protein>
    <submittedName>
        <fullName evidence="2">Uncharacterized protein</fullName>
    </submittedName>
</protein>